<accession>Q54B11</accession>
<reference evidence="2 3" key="1">
    <citation type="journal article" date="2005" name="Nature">
        <title>The genome of the social amoeba Dictyostelium discoideum.</title>
        <authorList>
            <consortium name="The Dictyostelium discoideum Sequencing Consortium"/>
            <person name="Eichinger L."/>
            <person name="Pachebat J.A."/>
            <person name="Glockner G."/>
            <person name="Rajandream M.A."/>
            <person name="Sucgang R."/>
            <person name="Berriman M."/>
            <person name="Song J."/>
            <person name="Olsen R."/>
            <person name="Szafranski K."/>
            <person name="Xu Q."/>
            <person name="Tunggal B."/>
            <person name="Kummerfeld S."/>
            <person name="Madera M."/>
            <person name="Konfortov B.A."/>
            <person name="Rivero F."/>
            <person name="Bankier A.T."/>
            <person name="Lehmann R."/>
            <person name="Hamlin N."/>
            <person name="Davies R."/>
            <person name="Gaudet P."/>
            <person name="Fey P."/>
            <person name="Pilcher K."/>
            <person name="Chen G."/>
            <person name="Saunders D."/>
            <person name="Sodergren E."/>
            <person name="Davis P."/>
            <person name="Kerhornou A."/>
            <person name="Nie X."/>
            <person name="Hall N."/>
            <person name="Anjard C."/>
            <person name="Hemphill L."/>
            <person name="Bason N."/>
            <person name="Farbrother P."/>
            <person name="Desany B."/>
            <person name="Just E."/>
            <person name="Morio T."/>
            <person name="Rost R."/>
            <person name="Churcher C."/>
            <person name="Cooper J."/>
            <person name="Haydock S."/>
            <person name="van Driessche N."/>
            <person name="Cronin A."/>
            <person name="Goodhead I."/>
            <person name="Muzny D."/>
            <person name="Mourier T."/>
            <person name="Pain A."/>
            <person name="Lu M."/>
            <person name="Harper D."/>
            <person name="Lindsay R."/>
            <person name="Hauser H."/>
            <person name="James K."/>
            <person name="Quiles M."/>
            <person name="Madan Babu M."/>
            <person name="Saito T."/>
            <person name="Buchrieser C."/>
            <person name="Wardroper A."/>
            <person name="Felder M."/>
            <person name="Thangavelu M."/>
            <person name="Johnson D."/>
            <person name="Knights A."/>
            <person name="Loulseged H."/>
            <person name="Mungall K."/>
            <person name="Oliver K."/>
            <person name="Price C."/>
            <person name="Quail M.A."/>
            <person name="Urushihara H."/>
            <person name="Hernandez J."/>
            <person name="Rabbinowitsch E."/>
            <person name="Steffen D."/>
            <person name="Sanders M."/>
            <person name="Ma J."/>
            <person name="Kohara Y."/>
            <person name="Sharp S."/>
            <person name="Simmonds M."/>
            <person name="Spiegler S."/>
            <person name="Tivey A."/>
            <person name="Sugano S."/>
            <person name="White B."/>
            <person name="Walker D."/>
            <person name="Woodward J."/>
            <person name="Winckler T."/>
            <person name="Tanaka Y."/>
            <person name="Shaulsky G."/>
            <person name="Schleicher M."/>
            <person name="Weinstock G."/>
            <person name="Rosenthal A."/>
            <person name="Cox E.C."/>
            <person name="Chisholm R.L."/>
            <person name="Gibbs R."/>
            <person name="Loomis W.F."/>
            <person name="Platzer M."/>
            <person name="Kay R.R."/>
            <person name="Williams J."/>
            <person name="Dear P.H."/>
            <person name="Noegel A.A."/>
            <person name="Barrell B."/>
            <person name="Kuspa A."/>
        </authorList>
    </citation>
    <scope>NUCLEOTIDE SEQUENCE [LARGE SCALE GENOMIC DNA]</scope>
    <source>
        <strain evidence="2 3">AX4</strain>
    </source>
</reference>
<name>Q54B11_DICDI</name>
<dbReference type="PaxDb" id="44689-DDB0192227"/>
<feature type="region of interest" description="Disordered" evidence="1">
    <location>
        <begin position="223"/>
        <end position="290"/>
    </location>
</feature>
<proteinExistence type="predicted"/>
<dbReference type="OMA" id="ENELYKW"/>
<dbReference type="AlphaFoldDB" id="Q54B11"/>
<evidence type="ECO:0000313" key="2">
    <source>
        <dbReference type="EMBL" id="EAL60494.1"/>
    </source>
</evidence>
<protein>
    <submittedName>
        <fullName evidence="2">Uncharacterized protein</fullName>
    </submittedName>
</protein>
<feature type="compositionally biased region" description="Low complexity" evidence="1">
    <location>
        <begin position="235"/>
        <end position="288"/>
    </location>
</feature>
<evidence type="ECO:0000256" key="1">
    <source>
        <dbReference type="SAM" id="MobiDB-lite"/>
    </source>
</evidence>
<keyword evidence="3" id="KW-1185">Reference proteome</keyword>
<gene>
    <name evidence="2" type="ORF">DDB_G0293990</name>
</gene>
<dbReference type="GeneID" id="8629522"/>
<comment type="caution">
    <text evidence="2">The sequence shown here is derived from an EMBL/GenBank/DDBJ whole genome shotgun (WGS) entry which is preliminary data.</text>
</comment>
<evidence type="ECO:0000313" key="3">
    <source>
        <dbReference type="Proteomes" id="UP000002195"/>
    </source>
</evidence>
<dbReference type="VEuPathDB" id="AmoebaDB:DDB_G0293990"/>
<dbReference type="eggNOG" id="ENOG502RFC2">
    <property type="taxonomic scope" value="Eukaryota"/>
</dbReference>
<organism evidence="2 3">
    <name type="scientific">Dictyostelium discoideum</name>
    <name type="common">Social amoeba</name>
    <dbReference type="NCBI Taxonomy" id="44689"/>
    <lineage>
        <taxon>Eukaryota</taxon>
        <taxon>Amoebozoa</taxon>
        <taxon>Evosea</taxon>
        <taxon>Eumycetozoa</taxon>
        <taxon>Dictyostelia</taxon>
        <taxon>Dictyosteliales</taxon>
        <taxon>Dictyosteliaceae</taxon>
        <taxon>Dictyostelium</taxon>
    </lineage>
</organism>
<dbReference type="Proteomes" id="UP000002195">
    <property type="component" value="Unassembled WGS sequence"/>
</dbReference>
<dbReference type="RefSeq" id="XP_628905.1">
    <property type="nucleotide sequence ID" value="XM_628903.1"/>
</dbReference>
<dbReference type="EMBL" id="AAFI02000224">
    <property type="protein sequence ID" value="EAL60494.1"/>
    <property type="molecule type" value="Genomic_DNA"/>
</dbReference>
<sequence>MVDAIKESTVVQALNSSLRLEMDTIKDIEVPASVLSTVSSLTSSVTNPLYMNPQSIPNVSQQKDSLKEVDLYNGTLLLRNFEVKLKQIRINGQILAEHAEEVDKKFPELIKVCAYQHDVWKKADAEFSKLGELNTLVETIQLNLDSIISKIESLEINLSLDIDNYLDSELSKWKDKKESEIIKFDSLKKLELNKLQEDLSLQYQKFEREKILKERKDLENLLSEKERKFSNPPKNLNNSNNNINNNINNQNNNNNNNNNNNYNSNNNNNNKNNNINNNIQNNSISESNTGSEVTIENIVIENPNKEELESFLDSDDQSDKI</sequence>
<dbReference type="KEGG" id="ddi:DDB_G0293990"/>
<dbReference type="HOGENOM" id="CLU_867212_0_0_1"/>
<dbReference type="STRING" id="44689.Q54B11"/>
<dbReference type="dictyBase" id="DDB_G0293990"/>
<dbReference type="FunCoup" id="Q54B11">
    <property type="interactions" value="435"/>
</dbReference>
<dbReference type="InParanoid" id="Q54B11"/>